<name>A0A316D6U4_9BACL</name>
<proteinExistence type="predicted"/>
<dbReference type="RefSeq" id="WP_109690544.1">
    <property type="nucleotide sequence ID" value="NZ_QGGL01000016.1"/>
</dbReference>
<dbReference type="Proteomes" id="UP000245634">
    <property type="component" value="Unassembled WGS sequence"/>
</dbReference>
<evidence type="ECO:0000313" key="3">
    <source>
        <dbReference type="Proteomes" id="UP000245634"/>
    </source>
</evidence>
<reference evidence="2 3" key="1">
    <citation type="submission" date="2018-05" db="EMBL/GenBank/DDBJ databases">
        <title>Genomic Encyclopedia of Type Strains, Phase IV (KMG-IV): sequencing the most valuable type-strain genomes for metagenomic binning, comparative biology and taxonomic classification.</title>
        <authorList>
            <person name="Goeker M."/>
        </authorList>
    </citation>
    <scope>NUCLEOTIDE SEQUENCE [LARGE SCALE GENOMIC DNA]</scope>
    <source>
        <strain evidence="2 3">DSM 18773</strain>
    </source>
</reference>
<sequence>MKKFLLLSVGFIALASIANPASATQLPKAKAKISGTVTNELTAHYDNVPSEILEKFRLIAANDNNFKLYEDKKGSVDVVKVYPALQGLVFVNGQAATVAPDGSYTAEVEIGKDVSVDLKVNGKIKAQRIANATGDLQMNIKKTQDFDSFFASMAASPTTPSNGDVQGVVIGDGSSGPYPGQTTGQYVRFGEHVHCNRFNGPYSDNRYWPQGYPASIADFDGSDCDIANIWWGCTSPGADTECDGLNVYGYGVYDCSVYNTSSWYMTFWPRSRAGL</sequence>
<feature type="signal peptide" evidence="1">
    <location>
        <begin position="1"/>
        <end position="23"/>
    </location>
</feature>
<protein>
    <submittedName>
        <fullName evidence="2">Uncharacterized protein</fullName>
    </submittedName>
</protein>
<keyword evidence="1" id="KW-0732">Signal</keyword>
<evidence type="ECO:0000313" key="2">
    <source>
        <dbReference type="EMBL" id="PWK07940.1"/>
    </source>
</evidence>
<dbReference type="OrthoDB" id="2413656at2"/>
<feature type="chain" id="PRO_5016411601" evidence="1">
    <location>
        <begin position="24"/>
        <end position="275"/>
    </location>
</feature>
<comment type="caution">
    <text evidence="2">The sequence shown here is derived from an EMBL/GenBank/DDBJ whole genome shotgun (WGS) entry which is preliminary data.</text>
</comment>
<dbReference type="AlphaFoldDB" id="A0A316D6U4"/>
<dbReference type="EMBL" id="QGGL01000016">
    <property type="protein sequence ID" value="PWK07940.1"/>
    <property type="molecule type" value="Genomic_DNA"/>
</dbReference>
<organism evidence="2 3">
    <name type="scientific">Tumebacillus permanentifrigoris</name>
    <dbReference type="NCBI Taxonomy" id="378543"/>
    <lineage>
        <taxon>Bacteria</taxon>
        <taxon>Bacillati</taxon>
        <taxon>Bacillota</taxon>
        <taxon>Bacilli</taxon>
        <taxon>Bacillales</taxon>
        <taxon>Alicyclobacillaceae</taxon>
        <taxon>Tumebacillus</taxon>
    </lineage>
</organism>
<gene>
    <name evidence="2" type="ORF">C7459_11699</name>
</gene>
<evidence type="ECO:0000256" key="1">
    <source>
        <dbReference type="SAM" id="SignalP"/>
    </source>
</evidence>
<accession>A0A316D6U4</accession>
<keyword evidence="3" id="KW-1185">Reference proteome</keyword>